<feature type="region of interest" description="Disordered" evidence="2">
    <location>
        <begin position="161"/>
        <end position="204"/>
    </location>
</feature>
<feature type="region of interest" description="Disordered" evidence="2">
    <location>
        <begin position="35"/>
        <end position="65"/>
    </location>
</feature>
<evidence type="ECO:0000256" key="1">
    <source>
        <dbReference type="PROSITE-ProRule" id="PRU00042"/>
    </source>
</evidence>
<keyword evidence="1" id="KW-0479">Metal-binding</keyword>
<accession>A0A9Q1QKQ5</accession>
<proteinExistence type="predicted"/>
<dbReference type="GO" id="GO:0005634">
    <property type="term" value="C:nucleus"/>
    <property type="evidence" value="ECO:0007669"/>
    <property type="project" value="TreeGrafter"/>
</dbReference>
<dbReference type="InterPro" id="IPR036236">
    <property type="entry name" value="Znf_C2H2_sf"/>
</dbReference>
<organism evidence="4 5">
    <name type="scientific">Carnegiea gigantea</name>
    <dbReference type="NCBI Taxonomy" id="171969"/>
    <lineage>
        <taxon>Eukaryota</taxon>
        <taxon>Viridiplantae</taxon>
        <taxon>Streptophyta</taxon>
        <taxon>Embryophyta</taxon>
        <taxon>Tracheophyta</taxon>
        <taxon>Spermatophyta</taxon>
        <taxon>Magnoliopsida</taxon>
        <taxon>eudicotyledons</taxon>
        <taxon>Gunneridae</taxon>
        <taxon>Pentapetalae</taxon>
        <taxon>Caryophyllales</taxon>
        <taxon>Cactineae</taxon>
        <taxon>Cactaceae</taxon>
        <taxon>Cactoideae</taxon>
        <taxon>Echinocereeae</taxon>
        <taxon>Carnegiea</taxon>
    </lineage>
</organism>
<gene>
    <name evidence="4" type="ORF">Cgig2_010677</name>
</gene>
<dbReference type="GO" id="GO:0009740">
    <property type="term" value="P:gibberellic acid mediated signaling pathway"/>
    <property type="evidence" value="ECO:0007669"/>
    <property type="project" value="TreeGrafter"/>
</dbReference>
<dbReference type="GO" id="GO:0003700">
    <property type="term" value="F:DNA-binding transcription factor activity"/>
    <property type="evidence" value="ECO:0007669"/>
    <property type="project" value="TreeGrafter"/>
</dbReference>
<dbReference type="PANTHER" id="PTHR46353:SF9">
    <property type="entry name" value="ZINC FINGER PROTEIN GIS3"/>
    <property type="match status" value="1"/>
</dbReference>
<evidence type="ECO:0000313" key="4">
    <source>
        <dbReference type="EMBL" id="KAJ8445319.1"/>
    </source>
</evidence>
<dbReference type="GO" id="GO:0008270">
    <property type="term" value="F:zinc ion binding"/>
    <property type="evidence" value="ECO:0007669"/>
    <property type="project" value="UniProtKB-KW"/>
</dbReference>
<evidence type="ECO:0000259" key="3">
    <source>
        <dbReference type="PROSITE" id="PS50157"/>
    </source>
</evidence>
<dbReference type="AlphaFoldDB" id="A0A9Q1QKQ5"/>
<evidence type="ECO:0000256" key="2">
    <source>
        <dbReference type="SAM" id="MobiDB-lite"/>
    </source>
</evidence>
<keyword evidence="1" id="KW-0862">Zinc</keyword>
<dbReference type="EMBL" id="JAKOGI010000078">
    <property type="protein sequence ID" value="KAJ8445319.1"/>
    <property type="molecule type" value="Genomic_DNA"/>
</dbReference>
<dbReference type="OrthoDB" id="772256at2759"/>
<dbReference type="InterPro" id="IPR013087">
    <property type="entry name" value="Znf_C2H2_type"/>
</dbReference>
<dbReference type="GO" id="GO:0009736">
    <property type="term" value="P:cytokinin-activated signaling pathway"/>
    <property type="evidence" value="ECO:0007669"/>
    <property type="project" value="TreeGrafter"/>
</dbReference>
<protein>
    <recommendedName>
        <fullName evidence="3">C2H2-type domain-containing protein</fullName>
    </recommendedName>
</protein>
<dbReference type="PROSITE" id="PS00028">
    <property type="entry name" value="ZINC_FINGER_C2H2_1"/>
    <property type="match status" value="1"/>
</dbReference>
<feature type="compositionally biased region" description="Polar residues" evidence="2">
    <location>
        <begin position="161"/>
        <end position="171"/>
    </location>
</feature>
<dbReference type="Proteomes" id="UP001153076">
    <property type="component" value="Unassembled WGS sequence"/>
</dbReference>
<dbReference type="InterPro" id="IPR044299">
    <property type="entry name" value="GIS3/ZFP5/ZFP6"/>
</dbReference>
<sequence length="221" mass="23711">MEELDLHSQPPTIGGGVVGRLKLFGIDVSQFDHQAAEADHHIDSSSSTSSGGAASPELPSGVNPVAGDVSRKFECQYCFREFANSQALGGHQNAHKKERQQLKRAQLQAAKRNVSYLRNPIVSPFASPSHLLNGGASSWTYVPARAAVPPFHVNHGCFFPSSNDGNPTSPRGVQGFPYAGRVPDANASTTSLTKESKTSSLRVDTPSLSRFRSAGFDDEKY</sequence>
<dbReference type="SUPFAM" id="SSF57667">
    <property type="entry name" value="beta-beta-alpha zinc fingers"/>
    <property type="match status" value="1"/>
</dbReference>
<evidence type="ECO:0000313" key="5">
    <source>
        <dbReference type="Proteomes" id="UP001153076"/>
    </source>
</evidence>
<dbReference type="GO" id="GO:0010090">
    <property type="term" value="P:trichome morphogenesis"/>
    <property type="evidence" value="ECO:0007669"/>
    <property type="project" value="InterPro"/>
</dbReference>
<dbReference type="PROSITE" id="PS50157">
    <property type="entry name" value="ZINC_FINGER_C2H2_2"/>
    <property type="match status" value="1"/>
</dbReference>
<comment type="caution">
    <text evidence="4">The sequence shown here is derived from an EMBL/GenBank/DDBJ whole genome shotgun (WGS) entry which is preliminary data.</text>
</comment>
<feature type="domain" description="C2H2-type" evidence="3">
    <location>
        <begin position="73"/>
        <end position="100"/>
    </location>
</feature>
<name>A0A9Q1QKQ5_9CARY</name>
<keyword evidence="5" id="KW-1185">Reference proteome</keyword>
<dbReference type="PANTHER" id="PTHR46353">
    <property type="entry name" value="ZINC FINGER PROTEIN 5"/>
    <property type="match status" value="1"/>
</dbReference>
<dbReference type="Gene3D" id="3.30.160.60">
    <property type="entry name" value="Classic Zinc Finger"/>
    <property type="match status" value="1"/>
</dbReference>
<dbReference type="GO" id="GO:0000976">
    <property type="term" value="F:transcription cis-regulatory region binding"/>
    <property type="evidence" value="ECO:0007669"/>
    <property type="project" value="TreeGrafter"/>
</dbReference>
<feature type="compositionally biased region" description="Low complexity" evidence="2">
    <location>
        <begin position="188"/>
        <end position="201"/>
    </location>
</feature>
<feature type="compositionally biased region" description="Low complexity" evidence="2">
    <location>
        <begin position="44"/>
        <end position="55"/>
    </location>
</feature>
<reference evidence="4" key="1">
    <citation type="submission" date="2022-04" db="EMBL/GenBank/DDBJ databases">
        <title>Carnegiea gigantea Genome sequencing and assembly v2.</title>
        <authorList>
            <person name="Copetti D."/>
            <person name="Sanderson M.J."/>
            <person name="Burquez A."/>
            <person name="Wojciechowski M.F."/>
        </authorList>
    </citation>
    <scope>NUCLEOTIDE SEQUENCE</scope>
    <source>
        <strain evidence="4">SGP5-SGP5p</strain>
        <tissue evidence="4">Aerial part</tissue>
    </source>
</reference>
<keyword evidence="1" id="KW-0863">Zinc-finger</keyword>